<reference evidence="2 3" key="1">
    <citation type="submission" date="2019-12" db="EMBL/GenBank/DDBJ databases">
        <title>Genomic-based taxomic classification of the family Erythrobacteraceae.</title>
        <authorList>
            <person name="Xu L."/>
        </authorList>
    </citation>
    <scope>NUCLEOTIDE SEQUENCE [LARGE SCALE GENOMIC DNA]</scope>
    <source>
        <strain evidence="2 3">JCM 17468</strain>
    </source>
</reference>
<protein>
    <submittedName>
        <fullName evidence="2">DUF3667 domain-containing protein</fullName>
    </submittedName>
</protein>
<dbReference type="AlphaFoldDB" id="A0A844Y9V9"/>
<dbReference type="InterPro" id="IPR022134">
    <property type="entry name" value="DUF3667"/>
</dbReference>
<keyword evidence="1" id="KW-0812">Transmembrane</keyword>
<accession>A0A844Y9V9</accession>
<gene>
    <name evidence="2" type="ORF">GRI47_14110</name>
</gene>
<keyword evidence="3" id="KW-1185">Reference proteome</keyword>
<keyword evidence="1" id="KW-0472">Membrane</keyword>
<feature type="transmembrane region" description="Helical" evidence="1">
    <location>
        <begin position="114"/>
        <end position="135"/>
    </location>
</feature>
<dbReference type="OrthoDB" id="9111327at2"/>
<sequence length="363" mass="40090">MSDFGDGIGTAVEGGLFARAVGAGSKANAANGQPLDHGHFAESACLNCGTALQRPHCHQCGQAAHLHRTLGAFMHDLLHGALHFEGKTWKTLPMLVAKPGELTRRYIEGERARFVSPMALFLFTIFLMFAIFQAIGLTTPTELNPGANMRQTLETAEQALEAERVEAQAELAALAPDAPERTAAAERVAKADQSIADLRRSEEVLAEQDIMAGDFTTGTTGIAFIDHGLEKWQKNPGLMLYKLQANGYKFSWLLIPISVPFVWMLFLWRPGFRAYDHAIFVTYSIAFMSLFFIVLSLAIKAGAPEWLYGTLLFFAPPIHIYKQLRGAYSLSRFSAFWRLNALLFFIIVVAVVFFNLLLVIGAF</sequence>
<feature type="transmembrane region" description="Helical" evidence="1">
    <location>
        <begin position="250"/>
        <end position="268"/>
    </location>
</feature>
<dbReference type="Pfam" id="PF12412">
    <property type="entry name" value="DUF3667"/>
    <property type="match status" value="1"/>
</dbReference>
<name>A0A844Y9V9_9SPHN</name>
<dbReference type="RefSeq" id="WP_160662004.1">
    <property type="nucleotide sequence ID" value="NZ_BAABDV010000004.1"/>
</dbReference>
<comment type="caution">
    <text evidence="2">The sequence shown here is derived from an EMBL/GenBank/DDBJ whole genome shotgun (WGS) entry which is preliminary data.</text>
</comment>
<dbReference type="EMBL" id="WTYD01000004">
    <property type="protein sequence ID" value="MXO55134.1"/>
    <property type="molecule type" value="Genomic_DNA"/>
</dbReference>
<evidence type="ECO:0000256" key="1">
    <source>
        <dbReference type="SAM" id="Phobius"/>
    </source>
</evidence>
<organism evidence="2 3">
    <name type="scientific">Qipengyuania pelagi</name>
    <dbReference type="NCBI Taxonomy" id="994320"/>
    <lineage>
        <taxon>Bacteria</taxon>
        <taxon>Pseudomonadati</taxon>
        <taxon>Pseudomonadota</taxon>
        <taxon>Alphaproteobacteria</taxon>
        <taxon>Sphingomonadales</taxon>
        <taxon>Erythrobacteraceae</taxon>
        <taxon>Qipengyuania</taxon>
    </lineage>
</organism>
<evidence type="ECO:0000313" key="3">
    <source>
        <dbReference type="Proteomes" id="UP000430272"/>
    </source>
</evidence>
<dbReference type="Proteomes" id="UP000430272">
    <property type="component" value="Unassembled WGS sequence"/>
</dbReference>
<evidence type="ECO:0000313" key="2">
    <source>
        <dbReference type="EMBL" id="MXO55134.1"/>
    </source>
</evidence>
<keyword evidence="1" id="KW-1133">Transmembrane helix</keyword>
<feature type="transmembrane region" description="Helical" evidence="1">
    <location>
        <begin position="342"/>
        <end position="362"/>
    </location>
</feature>
<proteinExistence type="predicted"/>
<feature type="transmembrane region" description="Helical" evidence="1">
    <location>
        <begin position="280"/>
        <end position="299"/>
    </location>
</feature>